<evidence type="ECO:0000313" key="1">
    <source>
        <dbReference type="EMBL" id="MCG9965056.1"/>
    </source>
</evidence>
<evidence type="ECO:0000313" key="2">
    <source>
        <dbReference type="Proteomes" id="UP000829384"/>
    </source>
</evidence>
<dbReference type="RefSeq" id="WP_240131586.1">
    <property type="nucleotide sequence ID" value="NZ_JACSDI010000010.1"/>
</dbReference>
<keyword evidence="2" id="KW-1185">Reference proteome</keyword>
<accession>A0ABS9R037</accession>
<gene>
    <name evidence="1" type="ORF">H9J30_14195</name>
</gene>
<name>A0ABS9R037_9GAMM</name>
<comment type="caution">
    <text evidence="1">The sequence shown here is derived from an EMBL/GenBank/DDBJ whole genome shotgun (WGS) entry which is preliminary data.</text>
</comment>
<reference evidence="1 2" key="1">
    <citation type="submission" date="2020-08" db="EMBL/GenBank/DDBJ databases">
        <title>Whole genome sequence of Shewanella sp strain PS-2.</title>
        <authorList>
            <person name="Das S.K."/>
        </authorList>
    </citation>
    <scope>NUCLEOTIDE SEQUENCE [LARGE SCALE GENOMIC DNA]</scope>
    <source>
        <strain evidence="1 2">PS-2</strain>
    </source>
</reference>
<protein>
    <submittedName>
        <fullName evidence="1">Uncharacterized protein</fullName>
    </submittedName>
</protein>
<proteinExistence type="predicted"/>
<dbReference type="Proteomes" id="UP000829384">
    <property type="component" value="Unassembled WGS sequence"/>
</dbReference>
<dbReference type="EMBL" id="JACSDI010000010">
    <property type="protein sequence ID" value="MCG9965056.1"/>
    <property type="molecule type" value="Genomic_DNA"/>
</dbReference>
<sequence>MTESKRKGLPDAPSGSIWLAFQLRYRPFMLNNDTARTLPCINGEPNCCKNNPETSTRPKEDVEYAKLLGVLDKIIYMSNAKKFKHAEI</sequence>
<organism evidence="1 2">
    <name type="scientific">Shewanella cutis</name>
    <dbReference type="NCBI Taxonomy" id="2766780"/>
    <lineage>
        <taxon>Bacteria</taxon>
        <taxon>Pseudomonadati</taxon>
        <taxon>Pseudomonadota</taxon>
        <taxon>Gammaproteobacteria</taxon>
        <taxon>Alteromonadales</taxon>
        <taxon>Shewanellaceae</taxon>
        <taxon>Shewanella</taxon>
    </lineage>
</organism>